<evidence type="ECO:0000313" key="4">
    <source>
        <dbReference type="Proteomes" id="UP000219452"/>
    </source>
</evidence>
<dbReference type="PANTHER" id="PTHR37464:SF1">
    <property type="entry name" value="BLL2463 PROTEIN"/>
    <property type="match status" value="1"/>
</dbReference>
<feature type="domain" description="Aerotolerance regulator N-terminal" evidence="2">
    <location>
        <begin position="1"/>
        <end position="76"/>
    </location>
</feature>
<dbReference type="InterPro" id="IPR024163">
    <property type="entry name" value="Aerotolerance_reg_N"/>
</dbReference>
<dbReference type="EMBL" id="OCNH01000001">
    <property type="protein sequence ID" value="SOD80174.1"/>
    <property type="molecule type" value="Genomic_DNA"/>
</dbReference>
<reference evidence="4" key="1">
    <citation type="submission" date="2017-09" db="EMBL/GenBank/DDBJ databases">
        <authorList>
            <person name="Varghese N."/>
            <person name="Submissions S."/>
        </authorList>
    </citation>
    <scope>NUCLEOTIDE SEQUENCE [LARGE SCALE GENOMIC DNA]</scope>
    <source>
        <strain evidence="4">DSM 29961</strain>
    </source>
</reference>
<feature type="transmembrane region" description="Helical" evidence="1">
    <location>
        <begin position="372"/>
        <end position="392"/>
    </location>
</feature>
<keyword evidence="1" id="KW-1133">Transmembrane helix</keyword>
<sequence>MQFVEPFLLWGALAVAIPVAIHFWHQKQGKLLPWAATQWLLEKQNQQSRGLRLDNIALLIVRCLLLILLVVLLAQPVLNGFQQPPAIQKVHLVQPSKTVADNYRFELTEARKKGEKVVWADDQLNEIDDKLYTFQPSNRFSPLQLQTAINRLDSKNVELHLYLVNSRKLADVPAISVPAKFNLHTVVDSSGQLLPYLVVRNDRKLFVNRTGKLVSVPTLDPTLKFHSAPTHSGPIVVLLSYQKAQEQQTVKAALAALTDVYALDFSVDEKPVPNRSYDWILTDKIPSRLSSQSLYTVSGVEQLDGQGNVTFTNESLTPQTSDLAATGQLPEWLGLQWVKHSSFGLTNAPLSPKDLQSLFVPTNKPTAEQHAGIQNALLVLFVGLLAVERWLALTKNA</sequence>
<dbReference type="Pfam" id="PF07584">
    <property type="entry name" value="BatA"/>
    <property type="match status" value="1"/>
</dbReference>
<dbReference type="PANTHER" id="PTHR37464">
    <property type="entry name" value="BLL2463 PROTEIN"/>
    <property type="match status" value="1"/>
</dbReference>
<dbReference type="NCBIfam" id="TIGR02226">
    <property type="entry name" value="two_anch"/>
    <property type="match status" value="1"/>
</dbReference>
<feature type="transmembrane region" description="Helical" evidence="1">
    <location>
        <begin position="56"/>
        <end position="78"/>
    </location>
</feature>
<name>A0A286FBE9_9BACT</name>
<evidence type="ECO:0000313" key="3">
    <source>
        <dbReference type="EMBL" id="SOD80174.1"/>
    </source>
</evidence>
<gene>
    <name evidence="3" type="ORF">SAMN06269250_1270</name>
</gene>
<evidence type="ECO:0000259" key="2">
    <source>
        <dbReference type="Pfam" id="PF07584"/>
    </source>
</evidence>
<keyword evidence="1 3" id="KW-0812">Transmembrane</keyword>
<accession>A0A286FBE9</accession>
<dbReference type="InterPro" id="IPR011933">
    <property type="entry name" value="Double_TM_dom"/>
</dbReference>
<keyword evidence="4" id="KW-1185">Reference proteome</keyword>
<protein>
    <submittedName>
        <fullName evidence="3">N-terminal double-transmembrane domain-containing protein</fullName>
    </submittedName>
</protein>
<dbReference type="AlphaFoldDB" id="A0A286FBE9"/>
<dbReference type="Proteomes" id="UP000219452">
    <property type="component" value="Unassembled WGS sequence"/>
</dbReference>
<dbReference type="OrthoDB" id="890881at2"/>
<feature type="transmembrane region" description="Helical" evidence="1">
    <location>
        <begin position="6"/>
        <end position="24"/>
    </location>
</feature>
<keyword evidence="1" id="KW-0472">Membrane</keyword>
<proteinExistence type="predicted"/>
<dbReference type="RefSeq" id="WP_097124929.1">
    <property type="nucleotide sequence ID" value="NZ_OCNH01000001.1"/>
</dbReference>
<evidence type="ECO:0000256" key="1">
    <source>
        <dbReference type="SAM" id="Phobius"/>
    </source>
</evidence>
<organism evidence="3 4">
    <name type="scientific">Spirosoma fluviale</name>
    <dbReference type="NCBI Taxonomy" id="1597977"/>
    <lineage>
        <taxon>Bacteria</taxon>
        <taxon>Pseudomonadati</taxon>
        <taxon>Bacteroidota</taxon>
        <taxon>Cytophagia</taxon>
        <taxon>Cytophagales</taxon>
        <taxon>Cytophagaceae</taxon>
        <taxon>Spirosoma</taxon>
    </lineage>
</organism>